<feature type="region of interest" description="Disordered" evidence="2">
    <location>
        <begin position="130"/>
        <end position="164"/>
    </location>
</feature>
<evidence type="ECO:0000256" key="1">
    <source>
        <dbReference type="SAM" id="Coils"/>
    </source>
</evidence>
<dbReference type="AlphaFoldDB" id="A0AAV0SYU8"/>
<feature type="region of interest" description="Disordered" evidence="2">
    <location>
        <begin position="63"/>
        <end position="105"/>
    </location>
</feature>
<dbReference type="Proteomes" id="UP001162029">
    <property type="component" value="Unassembled WGS sequence"/>
</dbReference>
<keyword evidence="4" id="KW-1185">Reference proteome</keyword>
<feature type="compositionally biased region" description="Low complexity" evidence="2">
    <location>
        <begin position="64"/>
        <end position="105"/>
    </location>
</feature>
<gene>
    <name evidence="3" type="ORF">PDE001_LOCUS197</name>
</gene>
<evidence type="ECO:0000313" key="3">
    <source>
        <dbReference type="EMBL" id="CAI5709101.1"/>
    </source>
</evidence>
<comment type="caution">
    <text evidence="3">The sequence shown here is derived from an EMBL/GenBank/DDBJ whole genome shotgun (WGS) entry which is preliminary data.</text>
</comment>
<proteinExistence type="predicted"/>
<reference evidence="3" key="1">
    <citation type="submission" date="2022-12" db="EMBL/GenBank/DDBJ databases">
        <authorList>
            <person name="Webb A."/>
        </authorList>
    </citation>
    <scope>NUCLEOTIDE SEQUENCE</scope>
    <source>
        <strain evidence="3">Pd1</strain>
    </source>
</reference>
<feature type="coiled-coil region" evidence="1">
    <location>
        <begin position="326"/>
        <end position="353"/>
    </location>
</feature>
<feature type="coiled-coil region" evidence="1">
    <location>
        <begin position="220"/>
        <end position="271"/>
    </location>
</feature>
<dbReference type="EMBL" id="CANTFM010000028">
    <property type="protein sequence ID" value="CAI5709101.1"/>
    <property type="molecule type" value="Genomic_DNA"/>
</dbReference>
<evidence type="ECO:0000313" key="4">
    <source>
        <dbReference type="Proteomes" id="UP001162029"/>
    </source>
</evidence>
<keyword evidence="1" id="KW-0175">Coiled coil</keyword>
<feature type="compositionally biased region" description="Acidic residues" evidence="2">
    <location>
        <begin position="498"/>
        <end position="515"/>
    </location>
</feature>
<evidence type="ECO:0000256" key="2">
    <source>
        <dbReference type="SAM" id="MobiDB-lite"/>
    </source>
</evidence>
<name>A0AAV0SYU8_9STRA</name>
<organism evidence="3 4">
    <name type="scientific">Peronospora destructor</name>
    <dbReference type="NCBI Taxonomy" id="86335"/>
    <lineage>
        <taxon>Eukaryota</taxon>
        <taxon>Sar</taxon>
        <taxon>Stramenopiles</taxon>
        <taxon>Oomycota</taxon>
        <taxon>Peronosporomycetes</taxon>
        <taxon>Peronosporales</taxon>
        <taxon>Peronosporaceae</taxon>
        <taxon>Peronospora</taxon>
    </lineage>
</organism>
<sequence>MSCFFLVAQNRQNRDILTLLIRKFRARVITPEQEEVAQADERNLFMDPVNVVVARPPPLIVSQSVGSNSGAVSPASSSVATGETASSAESPTTVTTPSSGTASSPTCVVRLQSEGSLSCMSSARLSDLIGLEPDDSGQQLTRERGSDLTRSAATPPRAAVASSKNGFKVGSNDIVVDNSFVEGRLAAQNKEITMLREKLVVVSVRLKAAMQESLQITASLEVKDNRIELQQMKIRQLEKLAGQCELQAREIQNVRTKLEDSERRHASCKEELQQIAGLAAKQALETRDRGVQTEDQFLDGEGLAFVTSGSGWKRDAWSGTVATVSASDLQQQMEDQQVQIAQFQNEHVNLVAERNMFRTKSMALSRELRSLVRANNNRSLDDLKTQLAERSSLQVELASVKADAKRKGDELVELKCLLNSAGDKDKGAKRLAAQNVKLQRTVHQLKDSLSEARDQIDAVKKINSALASRLHCLQPGTRGSIVEPAPTFPLTSLPFLSSDDEDDDDDDDEEEDEELKDGIAEFRRSLVGK</sequence>
<protein>
    <submittedName>
        <fullName evidence="3">Uncharacterized protein</fullName>
    </submittedName>
</protein>
<accession>A0AAV0SYU8</accession>
<feature type="coiled-coil region" evidence="1">
    <location>
        <begin position="428"/>
        <end position="462"/>
    </location>
</feature>
<feature type="region of interest" description="Disordered" evidence="2">
    <location>
        <begin position="477"/>
        <end position="519"/>
    </location>
</feature>